<dbReference type="EMBL" id="WNDQ01000017">
    <property type="protein sequence ID" value="KAF1021871.1"/>
    <property type="molecule type" value="Genomic_DNA"/>
</dbReference>
<evidence type="ECO:0000313" key="2">
    <source>
        <dbReference type="EMBL" id="KAF1021871.1"/>
    </source>
</evidence>
<proteinExistence type="predicted"/>
<sequence length="165" mass="17981">MLGSLSFVYTNAVGETKQRRLTNWGEVGHYIKGFDETAGKVLTFRKDRITEYIDVDDIHAILADPYSKPPPVISNKAAPDLRPHIVFTGFSAARRAELEQMASDGGLRVVRSVTQTLVFLCGGSNAGPMKLEKARAQGVYIVDETAFIQLVATGVLPDDAVEALQ</sequence>
<dbReference type="GO" id="GO:0016874">
    <property type="term" value="F:ligase activity"/>
    <property type="evidence" value="ECO:0007669"/>
    <property type="project" value="UniProtKB-KW"/>
</dbReference>
<keyword evidence="2" id="KW-0436">Ligase</keyword>
<evidence type="ECO:0000259" key="1">
    <source>
        <dbReference type="Pfam" id="PF00533"/>
    </source>
</evidence>
<comment type="caution">
    <text evidence="2">The sequence shown here is derived from an EMBL/GenBank/DDBJ whole genome shotgun (WGS) entry which is preliminary data.</text>
</comment>
<dbReference type="Proteomes" id="UP000461670">
    <property type="component" value="Unassembled WGS sequence"/>
</dbReference>
<gene>
    <name evidence="2" type="primary">ligA_3</name>
    <name evidence="2" type="ORF">GAK30_01560</name>
</gene>
<organism evidence="2 3">
    <name type="scientific">Paracidovorax wautersii</name>
    <dbReference type="NCBI Taxonomy" id="1177982"/>
    <lineage>
        <taxon>Bacteria</taxon>
        <taxon>Pseudomonadati</taxon>
        <taxon>Pseudomonadota</taxon>
        <taxon>Betaproteobacteria</taxon>
        <taxon>Burkholderiales</taxon>
        <taxon>Comamonadaceae</taxon>
        <taxon>Paracidovorax</taxon>
    </lineage>
</organism>
<dbReference type="InterPro" id="IPR036420">
    <property type="entry name" value="BRCT_dom_sf"/>
</dbReference>
<dbReference type="InterPro" id="IPR001357">
    <property type="entry name" value="BRCT_dom"/>
</dbReference>
<dbReference type="Pfam" id="PF00533">
    <property type="entry name" value="BRCT"/>
    <property type="match status" value="1"/>
</dbReference>
<dbReference type="AlphaFoldDB" id="A0A7V8FPQ8"/>
<feature type="domain" description="BRCT" evidence="1">
    <location>
        <begin position="84"/>
        <end position="148"/>
    </location>
</feature>
<dbReference type="Gene3D" id="3.40.50.10190">
    <property type="entry name" value="BRCT domain"/>
    <property type="match status" value="1"/>
</dbReference>
<evidence type="ECO:0000313" key="3">
    <source>
        <dbReference type="Proteomes" id="UP000461670"/>
    </source>
</evidence>
<accession>A0A7V8FPQ8</accession>
<dbReference type="SUPFAM" id="SSF52113">
    <property type="entry name" value="BRCT domain"/>
    <property type="match status" value="1"/>
</dbReference>
<protein>
    <submittedName>
        <fullName evidence="2">DNA ligase</fullName>
    </submittedName>
</protein>
<name>A0A7V8FPQ8_9BURK</name>
<reference evidence="3" key="1">
    <citation type="journal article" date="2020" name="MBio">
        <title>Horizontal gene transfer to a defensive symbiont with a reduced genome amongst a multipartite beetle microbiome.</title>
        <authorList>
            <person name="Waterworth S.C."/>
            <person name="Florez L.V."/>
            <person name="Rees E.R."/>
            <person name="Hertweck C."/>
            <person name="Kaltenpoth M."/>
            <person name="Kwan J.C."/>
        </authorList>
    </citation>
    <scope>NUCLEOTIDE SEQUENCE [LARGE SCALE GENOMIC DNA]</scope>
</reference>